<evidence type="ECO:0000313" key="6">
    <source>
        <dbReference type="EMBL" id="RDD62964.1"/>
    </source>
</evidence>
<gene>
    <name evidence="6" type="ORF">DRB17_04090</name>
</gene>
<dbReference type="InterPro" id="IPR000847">
    <property type="entry name" value="LysR_HTH_N"/>
</dbReference>
<comment type="similarity">
    <text evidence="1">Belongs to the LysR transcriptional regulatory family.</text>
</comment>
<dbReference type="Proteomes" id="UP000253941">
    <property type="component" value="Unassembled WGS sequence"/>
</dbReference>
<keyword evidence="3" id="KW-0238">DNA-binding</keyword>
<proteinExistence type="inferred from homology"/>
<dbReference type="GO" id="GO:0043565">
    <property type="term" value="F:sequence-specific DNA binding"/>
    <property type="evidence" value="ECO:0007669"/>
    <property type="project" value="TreeGrafter"/>
</dbReference>
<comment type="caution">
    <text evidence="6">The sequence shown here is derived from an EMBL/GenBank/DDBJ whole genome shotgun (WGS) entry which is preliminary data.</text>
</comment>
<dbReference type="InterPro" id="IPR036388">
    <property type="entry name" value="WH-like_DNA-bd_sf"/>
</dbReference>
<evidence type="ECO:0000256" key="3">
    <source>
        <dbReference type="ARBA" id="ARBA00023125"/>
    </source>
</evidence>
<feature type="domain" description="HTH lysR-type" evidence="5">
    <location>
        <begin position="10"/>
        <end position="67"/>
    </location>
</feature>
<keyword evidence="7" id="KW-1185">Reference proteome</keyword>
<dbReference type="GO" id="GO:0003700">
    <property type="term" value="F:DNA-binding transcription factor activity"/>
    <property type="evidence" value="ECO:0007669"/>
    <property type="project" value="InterPro"/>
</dbReference>
<evidence type="ECO:0000256" key="2">
    <source>
        <dbReference type="ARBA" id="ARBA00023015"/>
    </source>
</evidence>
<keyword evidence="2" id="KW-0805">Transcription regulation</keyword>
<dbReference type="InterPro" id="IPR005119">
    <property type="entry name" value="LysR_subst-bd"/>
</dbReference>
<name>A0A369TEG8_9PROT</name>
<reference evidence="6 7" key="1">
    <citation type="submission" date="2018-07" db="EMBL/GenBank/DDBJ databases">
        <title>Venubactetium sediminum gen. nov., sp. nov., isolated from a marine solar saltern.</title>
        <authorList>
            <person name="Wang S."/>
        </authorList>
    </citation>
    <scope>NUCLEOTIDE SEQUENCE [LARGE SCALE GENOMIC DNA]</scope>
    <source>
        <strain evidence="6 7">WD2A32</strain>
    </source>
</reference>
<dbReference type="EMBL" id="QPMH01000003">
    <property type="protein sequence ID" value="RDD62964.1"/>
    <property type="molecule type" value="Genomic_DNA"/>
</dbReference>
<dbReference type="PROSITE" id="PS50931">
    <property type="entry name" value="HTH_LYSR"/>
    <property type="match status" value="1"/>
</dbReference>
<dbReference type="InterPro" id="IPR058163">
    <property type="entry name" value="LysR-type_TF_proteobact-type"/>
</dbReference>
<dbReference type="Pfam" id="PF00126">
    <property type="entry name" value="HTH_1"/>
    <property type="match status" value="1"/>
</dbReference>
<evidence type="ECO:0000256" key="4">
    <source>
        <dbReference type="ARBA" id="ARBA00023163"/>
    </source>
</evidence>
<dbReference type="CDD" id="cd08432">
    <property type="entry name" value="PBP2_GcdR_TrpI_HvrB_AmpR_like"/>
    <property type="match status" value="1"/>
</dbReference>
<accession>A0A369TEG8</accession>
<dbReference type="SUPFAM" id="SSF46785">
    <property type="entry name" value="Winged helix' DNA-binding domain"/>
    <property type="match status" value="1"/>
</dbReference>
<dbReference type="SUPFAM" id="SSF53850">
    <property type="entry name" value="Periplasmic binding protein-like II"/>
    <property type="match status" value="1"/>
</dbReference>
<dbReference type="RefSeq" id="WP_114580915.1">
    <property type="nucleotide sequence ID" value="NZ_QPMH01000003.1"/>
</dbReference>
<dbReference type="Gene3D" id="1.10.10.10">
    <property type="entry name" value="Winged helix-like DNA-binding domain superfamily/Winged helix DNA-binding domain"/>
    <property type="match status" value="1"/>
</dbReference>
<protein>
    <submittedName>
        <fullName evidence="6">LysR family transcriptional regulator</fullName>
    </submittedName>
</protein>
<sequence>MVRTWPISLPSLRTLQAFEAAARWRSFSEAAKELNVTHAAISHHVRSIERQYDVTLFSRANGGLEITDTGMQLYGDICESFEKIALAAHKLGNPDIHKRLTFCVDPDFAELWLAPRLGRFVFQNPSIEFDIDTARNCPDIEESRYDGAIYYGAPEYSGHKIDILRTIRAFPVCHSRRRYESPGIREPDDLTHSTLIHEKTTDWWRRWLEAAGATRVDSQRGHVLPTTTLCFNAAIATDGLAIGDDLLAAKYLADEVLWRPFDLSLPCPDSYCLMLSKPASGKPEVAAFRSWLIREAAAEQRESGCALHMPL</sequence>
<dbReference type="PANTHER" id="PTHR30537:SF26">
    <property type="entry name" value="GLYCINE CLEAVAGE SYSTEM TRANSCRIPTIONAL ACTIVATOR"/>
    <property type="match status" value="1"/>
</dbReference>
<dbReference type="Pfam" id="PF03466">
    <property type="entry name" value="LysR_substrate"/>
    <property type="match status" value="1"/>
</dbReference>
<dbReference type="GO" id="GO:0006351">
    <property type="term" value="P:DNA-templated transcription"/>
    <property type="evidence" value="ECO:0007669"/>
    <property type="project" value="TreeGrafter"/>
</dbReference>
<evidence type="ECO:0000313" key="7">
    <source>
        <dbReference type="Proteomes" id="UP000253941"/>
    </source>
</evidence>
<dbReference type="InterPro" id="IPR036390">
    <property type="entry name" value="WH_DNA-bd_sf"/>
</dbReference>
<dbReference type="PANTHER" id="PTHR30537">
    <property type="entry name" value="HTH-TYPE TRANSCRIPTIONAL REGULATOR"/>
    <property type="match status" value="1"/>
</dbReference>
<dbReference type="AlphaFoldDB" id="A0A369TEG8"/>
<evidence type="ECO:0000259" key="5">
    <source>
        <dbReference type="PROSITE" id="PS50931"/>
    </source>
</evidence>
<keyword evidence="4" id="KW-0804">Transcription</keyword>
<dbReference type="Gene3D" id="3.40.190.10">
    <property type="entry name" value="Periplasmic binding protein-like II"/>
    <property type="match status" value="2"/>
</dbReference>
<dbReference type="PRINTS" id="PR00039">
    <property type="entry name" value="HTHLYSR"/>
</dbReference>
<evidence type="ECO:0000256" key="1">
    <source>
        <dbReference type="ARBA" id="ARBA00009437"/>
    </source>
</evidence>
<organism evidence="6 7">
    <name type="scientific">Ferruginivarius sediminum</name>
    <dbReference type="NCBI Taxonomy" id="2661937"/>
    <lineage>
        <taxon>Bacteria</taxon>
        <taxon>Pseudomonadati</taxon>
        <taxon>Pseudomonadota</taxon>
        <taxon>Alphaproteobacteria</taxon>
        <taxon>Rhodospirillales</taxon>
        <taxon>Rhodospirillaceae</taxon>
        <taxon>Ferruginivarius</taxon>
    </lineage>
</organism>